<dbReference type="AlphaFoldDB" id="A0A6N3FKQ9"/>
<sequence length="146" mass="17121">MNDFIIDRVNKLKKEYKTNNPFDIAEGEKIIIIREPLGSIRGYYNKYVRQKFIHINSDMDEIQQLVTCGHELGHAMLHPNANTPFFRVNTFYSISKLEKQANKFDAHLLVDMNQIDSYLLKHCSYEQIAASLNLPVELIKIRFNIF</sequence>
<evidence type="ECO:0000259" key="1">
    <source>
        <dbReference type="Pfam" id="PF06114"/>
    </source>
</evidence>
<reference evidence="2" key="1">
    <citation type="submission" date="2019-11" db="EMBL/GenBank/DDBJ databases">
        <authorList>
            <person name="Feng L."/>
        </authorList>
    </citation>
    <scope>NUCLEOTIDE SEQUENCE</scope>
    <source>
        <strain evidence="2">CButyricumLFYP62</strain>
    </source>
</reference>
<dbReference type="RefSeq" id="WP_156737017.1">
    <property type="nucleotide sequence ID" value="NZ_CACRTU010000024.1"/>
</dbReference>
<dbReference type="InterPro" id="IPR010359">
    <property type="entry name" value="IrrE_HExxH"/>
</dbReference>
<dbReference type="EC" id="3.4.-.-" evidence="2"/>
<name>A0A6N3FKQ9_CLOBU</name>
<dbReference type="Gene3D" id="1.10.10.2910">
    <property type="match status" value="1"/>
</dbReference>
<accession>A0A6N3FKQ9</accession>
<keyword evidence="2" id="KW-0378">Hydrolase</keyword>
<gene>
    <name evidence="2" type="primary">immA_2</name>
    <name evidence="2" type="ORF">CBLFYP62_02625</name>
</gene>
<dbReference type="GO" id="GO:0016787">
    <property type="term" value="F:hydrolase activity"/>
    <property type="evidence" value="ECO:0007669"/>
    <property type="project" value="UniProtKB-KW"/>
</dbReference>
<proteinExistence type="predicted"/>
<evidence type="ECO:0000313" key="2">
    <source>
        <dbReference type="EMBL" id="VYU52600.1"/>
    </source>
</evidence>
<feature type="domain" description="IrrE N-terminal-like" evidence="1">
    <location>
        <begin position="28"/>
        <end position="143"/>
    </location>
</feature>
<dbReference type="Pfam" id="PF06114">
    <property type="entry name" value="Peptidase_M78"/>
    <property type="match status" value="1"/>
</dbReference>
<protein>
    <submittedName>
        <fullName evidence="2">Metallopeptidase ImmA</fullName>
        <ecNumber evidence="2">3.4.-.-</ecNumber>
    </submittedName>
</protein>
<organism evidence="2">
    <name type="scientific">Clostridium butyricum</name>
    <dbReference type="NCBI Taxonomy" id="1492"/>
    <lineage>
        <taxon>Bacteria</taxon>
        <taxon>Bacillati</taxon>
        <taxon>Bacillota</taxon>
        <taxon>Clostridia</taxon>
        <taxon>Eubacteriales</taxon>
        <taxon>Clostridiaceae</taxon>
        <taxon>Clostridium</taxon>
    </lineage>
</organism>
<dbReference type="EMBL" id="CACRTU010000024">
    <property type="protein sequence ID" value="VYU52600.1"/>
    <property type="molecule type" value="Genomic_DNA"/>
</dbReference>